<keyword evidence="3" id="KW-1185">Reference proteome</keyword>
<keyword evidence="1" id="KW-1133">Transmembrane helix</keyword>
<proteinExistence type="predicted"/>
<evidence type="ECO:0000256" key="1">
    <source>
        <dbReference type="SAM" id="Phobius"/>
    </source>
</evidence>
<dbReference type="Proteomes" id="UP000095087">
    <property type="component" value="Unassembled WGS sequence"/>
</dbReference>
<dbReference type="AlphaFoldDB" id="A0A1E2RWX2"/>
<sequence length="88" mass="9638">MSKHPFPAMLKFLGAAYEIGIDAAEGAIVGFMVFVFLVWTWPYPPPGWAAETAQIDWGLGFAGAGAAIGGFRSWAARKHRLARKDERE</sequence>
<comment type="caution">
    <text evidence="2">The sequence shown here is derived from an EMBL/GenBank/DDBJ whole genome shotgun (WGS) entry which is preliminary data.</text>
</comment>
<protein>
    <submittedName>
        <fullName evidence="2">Uncharacterized protein</fullName>
    </submittedName>
</protein>
<organism evidence="2 3">
    <name type="scientific">Methyloligella halotolerans</name>
    <dbReference type="NCBI Taxonomy" id="1177755"/>
    <lineage>
        <taxon>Bacteria</taxon>
        <taxon>Pseudomonadati</taxon>
        <taxon>Pseudomonadota</taxon>
        <taxon>Alphaproteobacteria</taxon>
        <taxon>Hyphomicrobiales</taxon>
        <taxon>Hyphomicrobiaceae</taxon>
        <taxon>Methyloligella</taxon>
    </lineage>
</organism>
<reference evidence="2 3" key="1">
    <citation type="submission" date="2016-07" db="EMBL/GenBank/DDBJ databases">
        <title>Draft genome sequence of Methyloligella halotolerans C2T (VKM B-2706T=CCUG 61687T=DSM 25045T), a halotolerant polyhydroxybutyrate accumulating methylotroph.</title>
        <authorList>
            <person name="Vasilenko O.V."/>
            <person name="Doronina N.V."/>
            <person name="Poroshina M.N."/>
            <person name="Tarlachkov S.V."/>
            <person name="Trotsenko Y.A."/>
        </authorList>
    </citation>
    <scope>NUCLEOTIDE SEQUENCE [LARGE SCALE GENOMIC DNA]</scope>
    <source>
        <strain evidence="2 3">VKM B-2706</strain>
    </source>
</reference>
<feature type="transmembrane region" description="Helical" evidence="1">
    <location>
        <begin position="57"/>
        <end position="75"/>
    </location>
</feature>
<dbReference type="STRING" id="1177755.A7A08_02383"/>
<keyword evidence="1" id="KW-0472">Membrane</keyword>
<feature type="transmembrane region" description="Helical" evidence="1">
    <location>
        <begin position="12"/>
        <end position="37"/>
    </location>
</feature>
<evidence type="ECO:0000313" key="3">
    <source>
        <dbReference type="Proteomes" id="UP000095087"/>
    </source>
</evidence>
<accession>A0A1E2RWX2</accession>
<gene>
    <name evidence="2" type="ORF">A7A08_02383</name>
</gene>
<keyword evidence="1" id="KW-0812">Transmembrane</keyword>
<dbReference type="EMBL" id="MASI01000006">
    <property type="protein sequence ID" value="ODA66615.1"/>
    <property type="molecule type" value="Genomic_DNA"/>
</dbReference>
<name>A0A1E2RWX2_9HYPH</name>
<evidence type="ECO:0000313" key="2">
    <source>
        <dbReference type="EMBL" id="ODA66615.1"/>
    </source>
</evidence>